<dbReference type="AlphaFoldDB" id="A0A5S3WQD3"/>
<dbReference type="EMBL" id="PNCI01000013">
    <property type="protein sequence ID" value="TMP30356.1"/>
    <property type="molecule type" value="Genomic_DNA"/>
</dbReference>
<evidence type="ECO:0000313" key="3">
    <source>
        <dbReference type="Proteomes" id="UP000310249"/>
    </source>
</evidence>
<sequence>MTPSGHLMMSWLCGASTVSTKRERILITVAGLSPDVDGIGLLADWITGTTRFYHQWHHVLGHNLLFALGIATCASLLARTRKKCVWLMSFVAIHLHLLTDLTGSRGPDGYQWPIQYLYPFNHTGYTWQGQWALNAWQNHLIWLFLALACIGYIRHSNISFFELFGPRLDEAARSLCARLMSRHC</sequence>
<reference evidence="3" key="2">
    <citation type="submission" date="2019-06" db="EMBL/GenBank/DDBJ databases">
        <title>Co-occurence of chitin degradation, pigmentation and bioactivity in marine Pseudoalteromonas.</title>
        <authorList>
            <person name="Sonnenschein E.C."/>
            <person name="Bech P.K."/>
        </authorList>
    </citation>
    <scope>NUCLEOTIDE SEQUENCE [LARGE SCALE GENOMIC DNA]</scope>
    <source>
        <strain evidence="3">S2676</strain>
    </source>
</reference>
<evidence type="ECO:0000313" key="2">
    <source>
        <dbReference type="EMBL" id="TMP30356.1"/>
    </source>
</evidence>
<name>A0A5S3WQD3_9GAMM</name>
<keyword evidence="2" id="KW-0378">Hydrolase</keyword>
<dbReference type="Pfam" id="PF04307">
    <property type="entry name" value="YdjM"/>
    <property type="match status" value="1"/>
</dbReference>
<dbReference type="InterPro" id="IPR007404">
    <property type="entry name" value="YdjM-like"/>
</dbReference>
<protein>
    <submittedName>
        <fullName evidence="2">Metal-dependent hydrolase</fullName>
    </submittedName>
</protein>
<accession>A0A5S3WQD3</accession>
<dbReference type="OrthoDB" id="6306546at2"/>
<reference evidence="2 3" key="1">
    <citation type="submission" date="2018-01" db="EMBL/GenBank/DDBJ databases">
        <authorList>
            <person name="Paulsen S."/>
            <person name="Gram L.K."/>
        </authorList>
    </citation>
    <scope>NUCLEOTIDE SEQUENCE [LARGE SCALE GENOMIC DNA]</scope>
    <source>
        <strain evidence="2 3">S2676</strain>
    </source>
</reference>
<dbReference type="GO" id="GO:0016787">
    <property type="term" value="F:hydrolase activity"/>
    <property type="evidence" value="ECO:0007669"/>
    <property type="project" value="UniProtKB-KW"/>
</dbReference>
<feature type="transmembrane region" description="Helical" evidence="1">
    <location>
        <begin position="59"/>
        <end position="78"/>
    </location>
</feature>
<keyword evidence="1" id="KW-1133">Transmembrane helix</keyword>
<dbReference type="Proteomes" id="UP000310249">
    <property type="component" value="Unassembled WGS sequence"/>
</dbReference>
<dbReference type="RefSeq" id="WP_138550276.1">
    <property type="nucleotide sequence ID" value="NZ_PNCH01000011.1"/>
</dbReference>
<gene>
    <name evidence="2" type="ORF">CWB99_06335</name>
</gene>
<evidence type="ECO:0000256" key="1">
    <source>
        <dbReference type="SAM" id="Phobius"/>
    </source>
</evidence>
<organism evidence="2 3">
    <name type="scientific">Pseudoalteromonas rubra</name>
    <dbReference type="NCBI Taxonomy" id="43658"/>
    <lineage>
        <taxon>Bacteria</taxon>
        <taxon>Pseudomonadati</taxon>
        <taxon>Pseudomonadota</taxon>
        <taxon>Gammaproteobacteria</taxon>
        <taxon>Alteromonadales</taxon>
        <taxon>Pseudoalteromonadaceae</taxon>
        <taxon>Pseudoalteromonas</taxon>
    </lineage>
</organism>
<keyword evidence="1" id="KW-0472">Membrane</keyword>
<keyword evidence="1" id="KW-0812">Transmembrane</keyword>
<comment type="caution">
    <text evidence="2">The sequence shown here is derived from an EMBL/GenBank/DDBJ whole genome shotgun (WGS) entry which is preliminary data.</text>
</comment>
<proteinExistence type="predicted"/>